<dbReference type="SUPFAM" id="SSF52540">
    <property type="entry name" value="P-loop containing nucleoside triphosphate hydrolases"/>
    <property type="match status" value="1"/>
</dbReference>
<keyword evidence="3 5" id="KW-0067">ATP-binding</keyword>
<dbReference type="OrthoDB" id="9802264at2"/>
<dbReference type="InterPro" id="IPR017871">
    <property type="entry name" value="ABC_transporter-like_CS"/>
</dbReference>
<dbReference type="CDD" id="cd03230">
    <property type="entry name" value="ABC_DR_subfamily_A"/>
    <property type="match status" value="1"/>
</dbReference>
<dbReference type="EMBL" id="CP030104">
    <property type="protein sequence ID" value="AWX45168.1"/>
    <property type="molecule type" value="Genomic_DNA"/>
</dbReference>
<keyword evidence="1" id="KW-0813">Transport</keyword>
<dbReference type="PROSITE" id="PS50893">
    <property type="entry name" value="ABC_TRANSPORTER_2"/>
    <property type="match status" value="1"/>
</dbReference>
<protein>
    <submittedName>
        <fullName evidence="5">Putative metal transport system ATP-binding protein</fullName>
    </submittedName>
</protein>
<dbReference type="InterPro" id="IPR003439">
    <property type="entry name" value="ABC_transporter-like_ATP-bd"/>
</dbReference>
<keyword evidence="6" id="KW-1185">Reference proteome</keyword>
<name>A0A2Z4LUW3_9FLAO</name>
<reference evidence="5 6" key="1">
    <citation type="submission" date="2018-06" db="EMBL/GenBank/DDBJ databases">
        <title>Spongiibacterium sp. HME9304 Genome sequencing and assembly.</title>
        <authorList>
            <person name="Kang H."/>
            <person name="Kim H."/>
            <person name="Joh K."/>
        </authorList>
    </citation>
    <scope>NUCLEOTIDE SEQUENCE [LARGE SCALE GENOMIC DNA]</scope>
    <source>
        <strain evidence="5 6">HME9304</strain>
    </source>
</reference>
<gene>
    <name evidence="5" type="ORF">HME9304_02178</name>
</gene>
<dbReference type="Gene3D" id="3.40.50.300">
    <property type="entry name" value="P-loop containing nucleotide triphosphate hydrolases"/>
    <property type="match status" value="1"/>
</dbReference>
<dbReference type="PANTHER" id="PTHR42939">
    <property type="entry name" value="ABC TRANSPORTER ATP-BINDING PROTEIN ALBC-RELATED"/>
    <property type="match status" value="1"/>
</dbReference>
<keyword evidence="2" id="KW-0547">Nucleotide-binding</keyword>
<dbReference type="RefSeq" id="WP_112378581.1">
    <property type="nucleotide sequence ID" value="NZ_CP030104.1"/>
</dbReference>
<dbReference type="SMART" id="SM00382">
    <property type="entry name" value="AAA"/>
    <property type="match status" value="1"/>
</dbReference>
<dbReference type="PROSITE" id="PS00211">
    <property type="entry name" value="ABC_TRANSPORTER_1"/>
    <property type="match status" value="1"/>
</dbReference>
<dbReference type="KEGG" id="spon:HME9304_02178"/>
<dbReference type="InterPro" id="IPR003593">
    <property type="entry name" value="AAA+_ATPase"/>
</dbReference>
<accession>A0A2Z4LUW3</accession>
<evidence type="ECO:0000313" key="5">
    <source>
        <dbReference type="EMBL" id="AWX45168.1"/>
    </source>
</evidence>
<dbReference type="PANTHER" id="PTHR42939:SF1">
    <property type="entry name" value="ABC TRANSPORTER ATP-BINDING PROTEIN ALBC-RELATED"/>
    <property type="match status" value="1"/>
</dbReference>
<dbReference type="InterPro" id="IPR051782">
    <property type="entry name" value="ABC_Transporter_VariousFunc"/>
</dbReference>
<evidence type="ECO:0000256" key="1">
    <source>
        <dbReference type="ARBA" id="ARBA00022448"/>
    </source>
</evidence>
<dbReference type="Proteomes" id="UP000248536">
    <property type="component" value="Chromosome"/>
</dbReference>
<dbReference type="Pfam" id="PF00005">
    <property type="entry name" value="ABC_tran"/>
    <property type="match status" value="1"/>
</dbReference>
<dbReference type="GO" id="GO:0016887">
    <property type="term" value="F:ATP hydrolysis activity"/>
    <property type="evidence" value="ECO:0007669"/>
    <property type="project" value="InterPro"/>
</dbReference>
<sequence length="291" mass="32976">MKAVDISHLSYSIDDKEILRDINFAIEPKEKIALLGSNGSGKSTLIDLITENIKPVKGSVSLFQSTFSKMKDTIGVLYDNAPFFRILKVGEILSFVQAAYGKKNTDETVDRLKDILGISDLENSFFYSLSKGERKKVGIIVSMIHSPSLLIADEPTSFLDPPTRSKYWKIITENENLTVLFTTHLWEEAQRYADKIIFINKGVQLATENTVCSLLSDKYLPGKTKIVVEGEWAIEKKIPQATVLTYNNQHHIFSLDIDSVLARVQHSIRNYSLLQKSLEDIYQYLILNPIR</sequence>
<proteinExistence type="predicted"/>
<evidence type="ECO:0000256" key="3">
    <source>
        <dbReference type="ARBA" id="ARBA00022840"/>
    </source>
</evidence>
<dbReference type="GO" id="GO:0005524">
    <property type="term" value="F:ATP binding"/>
    <property type="evidence" value="ECO:0007669"/>
    <property type="project" value="UniProtKB-KW"/>
</dbReference>
<evidence type="ECO:0000313" key="6">
    <source>
        <dbReference type="Proteomes" id="UP000248536"/>
    </source>
</evidence>
<evidence type="ECO:0000259" key="4">
    <source>
        <dbReference type="PROSITE" id="PS50893"/>
    </source>
</evidence>
<evidence type="ECO:0000256" key="2">
    <source>
        <dbReference type="ARBA" id="ARBA00022741"/>
    </source>
</evidence>
<dbReference type="AlphaFoldDB" id="A0A2Z4LUW3"/>
<dbReference type="InterPro" id="IPR027417">
    <property type="entry name" value="P-loop_NTPase"/>
</dbReference>
<feature type="domain" description="ABC transporter" evidence="4">
    <location>
        <begin position="4"/>
        <end position="226"/>
    </location>
</feature>
<organism evidence="5 6">
    <name type="scientific">Flagellimonas maritima</name>
    <dbReference type="NCBI Taxonomy" id="1383885"/>
    <lineage>
        <taxon>Bacteria</taxon>
        <taxon>Pseudomonadati</taxon>
        <taxon>Bacteroidota</taxon>
        <taxon>Flavobacteriia</taxon>
        <taxon>Flavobacteriales</taxon>
        <taxon>Flavobacteriaceae</taxon>
        <taxon>Flagellimonas</taxon>
    </lineage>
</organism>